<evidence type="ECO:0000259" key="1">
    <source>
        <dbReference type="Pfam" id="PF13182"/>
    </source>
</evidence>
<evidence type="ECO:0000313" key="2">
    <source>
        <dbReference type="EMBL" id="MBO0350852.1"/>
    </source>
</evidence>
<feature type="domain" description="DUF4007" evidence="1">
    <location>
        <begin position="21"/>
        <end position="302"/>
    </location>
</feature>
<accession>A0ABS3FVG6</accession>
<sequence length="312" mass="35668">MIQTSLNRHIIDPPPSVNPVFARHETFHPRFGWLKKGFDKAKDDPGVFLAEDAPVRLGVGKNMVRSIRYWCKVFKVLEDDRPTPFGDNLLEEDGWDPFLEDPASLWLLHWNLLKPPCDAAAWHYTFNQFRRVEFSQNDLFLAVSDYGQTLKKNIAESSINKDVSCILRMYVKQRSQTKVSEDSIDCPFTELGLIHTAGDSKYYTFRVNPKRNLPSEIVVAACLEYADWVGHGQRTIALSRLLYDIGSPGMVFKLPESAVCDAIERVARQWKAVALSESAGLIQFSFNEDPQVLAKDIIERYYNLRRGGNNHD</sequence>
<dbReference type="Proteomes" id="UP000664844">
    <property type="component" value="Unassembled WGS sequence"/>
</dbReference>
<keyword evidence="3" id="KW-1185">Reference proteome</keyword>
<evidence type="ECO:0000313" key="3">
    <source>
        <dbReference type="Proteomes" id="UP000664844"/>
    </source>
</evidence>
<proteinExistence type="predicted"/>
<comment type="caution">
    <text evidence="2">The sequence shown here is derived from an EMBL/GenBank/DDBJ whole genome shotgun (WGS) entry which is preliminary data.</text>
</comment>
<organism evidence="2 3">
    <name type="scientific">Phormidium pseudopriestleyi FRX01</name>
    <dbReference type="NCBI Taxonomy" id="1759528"/>
    <lineage>
        <taxon>Bacteria</taxon>
        <taxon>Bacillati</taxon>
        <taxon>Cyanobacteriota</taxon>
        <taxon>Cyanophyceae</taxon>
        <taxon>Oscillatoriophycideae</taxon>
        <taxon>Oscillatoriales</taxon>
        <taxon>Oscillatoriaceae</taxon>
        <taxon>Phormidium</taxon>
    </lineage>
</organism>
<dbReference type="RefSeq" id="WP_207089324.1">
    <property type="nucleotide sequence ID" value="NZ_JAFLQW010000464.1"/>
</dbReference>
<dbReference type="Pfam" id="PF13182">
    <property type="entry name" value="DUF4007"/>
    <property type="match status" value="1"/>
</dbReference>
<dbReference type="EMBL" id="JAFLQW010000464">
    <property type="protein sequence ID" value="MBO0350852.1"/>
    <property type="molecule type" value="Genomic_DNA"/>
</dbReference>
<reference evidence="2 3" key="1">
    <citation type="submission" date="2021-03" db="EMBL/GenBank/DDBJ databases">
        <title>Metabolic Capacity of the Antarctic Cyanobacterium Phormidium pseudopriestleyi that Sustains Oxygenic Photosynthesis in the Presence of Hydrogen Sulfide.</title>
        <authorList>
            <person name="Lumian J.E."/>
            <person name="Jungblut A.D."/>
            <person name="Dillon M.L."/>
            <person name="Hawes I."/>
            <person name="Doran P.T."/>
            <person name="Mackey T.J."/>
            <person name="Dick G.J."/>
            <person name="Grettenberger C.L."/>
            <person name="Sumner D.Y."/>
        </authorList>
    </citation>
    <scope>NUCLEOTIDE SEQUENCE [LARGE SCALE GENOMIC DNA]</scope>
    <source>
        <strain evidence="2 3">FRX01</strain>
    </source>
</reference>
<protein>
    <submittedName>
        <fullName evidence="2">DUF4007 family protein</fullName>
    </submittedName>
</protein>
<name>A0ABS3FVG6_9CYAN</name>
<dbReference type="InterPro" id="IPR025248">
    <property type="entry name" value="DUF4007"/>
</dbReference>
<gene>
    <name evidence="2" type="ORF">J0895_17635</name>
</gene>